<dbReference type="SUPFAM" id="SSF53850">
    <property type="entry name" value="Periplasmic binding protein-like II"/>
    <property type="match status" value="1"/>
</dbReference>
<dbReference type="InterPro" id="IPR001320">
    <property type="entry name" value="Iontro_rcpt_C"/>
</dbReference>
<feature type="domain" description="Solute-binding protein family 3/N-terminal" evidence="3">
    <location>
        <begin position="40"/>
        <end position="260"/>
    </location>
</feature>
<feature type="domain" description="Ionotropic glutamate receptor C-terminal" evidence="4">
    <location>
        <begin position="40"/>
        <end position="259"/>
    </location>
</feature>
<comment type="caution">
    <text evidence="5">The sequence shown here is derived from an EMBL/GenBank/DDBJ whole genome shotgun (WGS) entry which is preliminary data.</text>
</comment>
<dbReference type="Pfam" id="PF00497">
    <property type="entry name" value="SBP_bac_3"/>
    <property type="match status" value="1"/>
</dbReference>
<dbReference type="SMART" id="SM00062">
    <property type="entry name" value="PBPb"/>
    <property type="match status" value="1"/>
</dbReference>
<dbReference type="EMBL" id="QYRN01000004">
    <property type="protein sequence ID" value="RIY01404.1"/>
    <property type="molecule type" value="Genomic_DNA"/>
</dbReference>
<dbReference type="AlphaFoldDB" id="A0A3A1WT30"/>
<dbReference type="GO" id="GO:0016020">
    <property type="term" value="C:membrane"/>
    <property type="evidence" value="ECO:0007669"/>
    <property type="project" value="InterPro"/>
</dbReference>
<evidence type="ECO:0000259" key="4">
    <source>
        <dbReference type="SMART" id="SM00079"/>
    </source>
</evidence>
<evidence type="ECO:0000313" key="6">
    <source>
        <dbReference type="Proteomes" id="UP000265750"/>
    </source>
</evidence>
<gene>
    <name evidence="5" type="ORF">D3218_08580</name>
</gene>
<evidence type="ECO:0000259" key="3">
    <source>
        <dbReference type="SMART" id="SM00062"/>
    </source>
</evidence>
<dbReference type="PANTHER" id="PTHR35936:SF17">
    <property type="entry name" value="ARGININE-BINDING EXTRACELLULAR PROTEIN ARTP"/>
    <property type="match status" value="1"/>
</dbReference>
<evidence type="ECO:0000256" key="1">
    <source>
        <dbReference type="ARBA" id="ARBA00022729"/>
    </source>
</evidence>
<dbReference type="RefSeq" id="WP_119539584.1">
    <property type="nucleotide sequence ID" value="NZ_QYRN01000004.1"/>
</dbReference>
<keyword evidence="1 2" id="KW-0732">Signal</keyword>
<dbReference type="Proteomes" id="UP000265750">
    <property type="component" value="Unassembled WGS sequence"/>
</dbReference>
<dbReference type="Gene3D" id="3.40.190.10">
    <property type="entry name" value="Periplasmic binding protein-like II"/>
    <property type="match status" value="2"/>
</dbReference>
<feature type="signal peptide" evidence="2">
    <location>
        <begin position="1"/>
        <end position="29"/>
    </location>
</feature>
<dbReference type="OrthoDB" id="6192933at2"/>
<dbReference type="SMART" id="SM00079">
    <property type="entry name" value="PBPe"/>
    <property type="match status" value="1"/>
</dbReference>
<dbReference type="GO" id="GO:0015276">
    <property type="term" value="F:ligand-gated monoatomic ion channel activity"/>
    <property type="evidence" value="ECO:0007669"/>
    <property type="project" value="InterPro"/>
</dbReference>
<sequence length="267" mass="27975">MFKGRYGRRVAAAAALALATFAMVPNAMADAWDTIQKGGAIRVAIDPAAPPYSSLDAQGGYAGSEVEVAKRLASDLGVKLAIVPTAPANRIPYLITGQADVVISTLSITDERRQVIDFSRPYSGIQIVVGAPKEAGVASLVDLVGKRVAVTRGSTNDAEITKNAVAGTNIVRFEDDATSITAVLSGQADAYVTAPALLATVRQRNPNLDMVSAVVLKTNVTGIGVRKGEDRLLAKVDEWVAARLADGTLDAIYRDAFGEPLPAEVSR</sequence>
<protein>
    <submittedName>
        <fullName evidence="5">Amino acid ABC transporter</fullName>
    </submittedName>
</protein>
<evidence type="ECO:0000256" key="2">
    <source>
        <dbReference type="SAM" id="SignalP"/>
    </source>
</evidence>
<dbReference type="InterPro" id="IPR001638">
    <property type="entry name" value="Solute-binding_3/MltF_N"/>
</dbReference>
<evidence type="ECO:0000313" key="5">
    <source>
        <dbReference type="EMBL" id="RIY01404.1"/>
    </source>
</evidence>
<reference evidence="6" key="1">
    <citation type="submission" date="2018-09" db="EMBL/GenBank/DDBJ databases">
        <authorList>
            <person name="Tuo L."/>
        </authorList>
    </citation>
    <scope>NUCLEOTIDE SEQUENCE [LARGE SCALE GENOMIC DNA]</scope>
    <source>
        <strain evidence="6">M2BS4Y-1</strain>
    </source>
</reference>
<proteinExistence type="predicted"/>
<feature type="chain" id="PRO_5017296492" evidence="2">
    <location>
        <begin position="30"/>
        <end position="267"/>
    </location>
</feature>
<accession>A0A3A1WT30</accession>
<dbReference type="PANTHER" id="PTHR35936">
    <property type="entry name" value="MEMBRANE-BOUND LYTIC MUREIN TRANSGLYCOSYLASE F"/>
    <property type="match status" value="1"/>
</dbReference>
<organism evidence="5 6">
    <name type="scientific">Aureimonas flava</name>
    <dbReference type="NCBI Taxonomy" id="2320271"/>
    <lineage>
        <taxon>Bacteria</taxon>
        <taxon>Pseudomonadati</taxon>
        <taxon>Pseudomonadota</taxon>
        <taxon>Alphaproteobacteria</taxon>
        <taxon>Hyphomicrobiales</taxon>
        <taxon>Aurantimonadaceae</taxon>
        <taxon>Aureimonas</taxon>
    </lineage>
</organism>
<name>A0A3A1WT30_9HYPH</name>
<keyword evidence="6" id="KW-1185">Reference proteome</keyword>